<dbReference type="PANTHER" id="PTHR43409">
    <property type="entry name" value="ANAEROBIC MAGNESIUM-PROTOPORPHYRIN IX MONOMETHYL ESTER CYCLASE-RELATED"/>
    <property type="match status" value="1"/>
</dbReference>
<dbReference type="InterPro" id="IPR034530">
    <property type="entry name" value="HpnP-like"/>
</dbReference>
<evidence type="ECO:0000256" key="2">
    <source>
        <dbReference type="ARBA" id="ARBA00022691"/>
    </source>
</evidence>
<dbReference type="AlphaFoldDB" id="A0A4Q9VKP8"/>
<dbReference type="Pfam" id="PF04055">
    <property type="entry name" value="Radical_SAM"/>
    <property type="match status" value="1"/>
</dbReference>
<dbReference type="GO" id="GO:0005829">
    <property type="term" value="C:cytosol"/>
    <property type="evidence" value="ECO:0007669"/>
    <property type="project" value="TreeGrafter"/>
</dbReference>
<dbReference type="Pfam" id="PF13282">
    <property type="entry name" value="DUF4070"/>
    <property type="match status" value="1"/>
</dbReference>
<dbReference type="InterPro" id="IPR034466">
    <property type="entry name" value="Methyltransferase_Class_B"/>
</dbReference>
<dbReference type="InterPro" id="IPR006638">
    <property type="entry name" value="Elp3/MiaA/NifB-like_rSAM"/>
</dbReference>
<feature type="region of interest" description="Disordered" evidence="6">
    <location>
        <begin position="514"/>
        <end position="549"/>
    </location>
</feature>
<dbReference type="SFLD" id="SFLDS00029">
    <property type="entry name" value="Radical_SAM"/>
    <property type="match status" value="1"/>
</dbReference>
<evidence type="ECO:0000256" key="5">
    <source>
        <dbReference type="ARBA" id="ARBA00023014"/>
    </source>
</evidence>
<dbReference type="Gene3D" id="3.80.30.20">
    <property type="entry name" value="tm_1862 like domain"/>
    <property type="match status" value="1"/>
</dbReference>
<evidence type="ECO:0000256" key="3">
    <source>
        <dbReference type="ARBA" id="ARBA00022723"/>
    </source>
</evidence>
<sequence length="549" mass="61428">MVFPRFLENSFWSMRATVDLWGAAGTAPPLGLLTVAALLPPHWAVRLVDRNAAEVTEADLAWADMVMTGGMLPQRTDTLAVIDLARRHVIPVVVGGPDPMSCPEAYGRADFRVLGEAEGLIERFIDAWERGERAGTFDTAKFSADVTTSPVPRFDLVDFRNYLYVGVQFSRGCPFSCEFCDIIELYGRNPRSKTNDQMLAELQRLYDLGHRGHVDFVDDNLIGNKKALRRFLPVLEAWQRERGYPFLFSTEASINLADDLPLLALMKACNFFVVFVGIESPDSDTLIATSKKQNTRRDLADGVHTIYRAGIFVVAGFIVGFDTEKPGTAEAMIDCIRTTSIPVAMVGLLTALPNTRLRRRLEAEGRLLPDPDEVPADQCTGGLNFRPLRPRADVLADYRSILSTVYAPEAFFERLRDVGRRLDRPTFPVRLYPRLVLRDLRLFARLIWRFTVTLPHLRRPFWRTLLDVARHNPRAVEPVVMMMAMYLHLGPFAATVGQRLGEMIADCAIRPEPEPIAAPKRPPAAVAEVRPNDGKSPRVGSERSPDTAA</sequence>
<feature type="compositionally biased region" description="Basic and acidic residues" evidence="6">
    <location>
        <begin position="530"/>
        <end position="549"/>
    </location>
</feature>
<dbReference type="EMBL" id="SJFN01000023">
    <property type="protein sequence ID" value="TBW35988.1"/>
    <property type="molecule type" value="Genomic_DNA"/>
</dbReference>
<dbReference type="Gene3D" id="3.40.50.280">
    <property type="entry name" value="Cobalamin-binding domain"/>
    <property type="match status" value="1"/>
</dbReference>
<dbReference type="InterPro" id="IPR007197">
    <property type="entry name" value="rSAM"/>
</dbReference>
<dbReference type="GO" id="GO:0051536">
    <property type="term" value="F:iron-sulfur cluster binding"/>
    <property type="evidence" value="ECO:0007669"/>
    <property type="project" value="UniProtKB-KW"/>
</dbReference>
<comment type="caution">
    <text evidence="8">The sequence shown here is derived from an EMBL/GenBank/DDBJ whole genome shotgun (WGS) entry which is preliminary data.</text>
</comment>
<dbReference type="GO" id="GO:0003824">
    <property type="term" value="F:catalytic activity"/>
    <property type="evidence" value="ECO:0007669"/>
    <property type="project" value="InterPro"/>
</dbReference>
<name>A0A4Q9VKP8_9HYPH</name>
<dbReference type="SFLD" id="SFLDG01082">
    <property type="entry name" value="B12-binding_domain_containing"/>
    <property type="match status" value="1"/>
</dbReference>
<keyword evidence="5" id="KW-0411">Iron-sulfur</keyword>
<evidence type="ECO:0000256" key="1">
    <source>
        <dbReference type="ARBA" id="ARBA00001966"/>
    </source>
</evidence>
<keyword evidence="3" id="KW-0479">Metal-binding</keyword>
<keyword evidence="4" id="KW-0408">Iron</keyword>
<reference evidence="8 9" key="1">
    <citation type="submission" date="2019-02" db="EMBL/GenBank/DDBJ databases">
        <title>Siculibacillus lacustris gen. nov., sp. nov., a new rosette-forming bacterium isolated from a freshwater crater lake (Lake St. Ana, Romania).</title>
        <authorList>
            <person name="Felfoldi T."/>
            <person name="Marton Z."/>
            <person name="Szabo A."/>
            <person name="Mentes A."/>
            <person name="Boka K."/>
            <person name="Marialigeti K."/>
            <person name="Mathe I."/>
            <person name="Koncz M."/>
            <person name="Schumann P."/>
            <person name="Toth E."/>
        </authorList>
    </citation>
    <scope>NUCLEOTIDE SEQUENCE [LARGE SCALE GENOMIC DNA]</scope>
    <source>
        <strain evidence="8 9">SA-279</strain>
    </source>
</reference>
<feature type="domain" description="Radical SAM core" evidence="7">
    <location>
        <begin position="159"/>
        <end position="392"/>
    </location>
</feature>
<proteinExistence type="predicted"/>
<dbReference type="OrthoDB" id="9801424at2"/>
<accession>A0A4Q9VKP8</accession>
<dbReference type="InterPro" id="IPR025274">
    <property type="entry name" value="DUF4070"/>
</dbReference>
<dbReference type="SMART" id="SM00729">
    <property type="entry name" value="Elp3"/>
    <property type="match status" value="1"/>
</dbReference>
<protein>
    <submittedName>
        <fullName evidence="8">DUF4070 domain-containing protein</fullName>
    </submittedName>
</protein>
<dbReference type="Proteomes" id="UP000292781">
    <property type="component" value="Unassembled WGS sequence"/>
</dbReference>
<evidence type="ECO:0000256" key="6">
    <source>
        <dbReference type="SAM" id="MobiDB-lite"/>
    </source>
</evidence>
<dbReference type="InterPro" id="IPR058240">
    <property type="entry name" value="rSAM_sf"/>
</dbReference>
<keyword evidence="2" id="KW-0949">S-adenosyl-L-methionine</keyword>
<dbReference type="SFLD" id="SFLDF00303">
    <property type="entry name" value="hopanoid_C2-methyltransferase"/>
    <property type="match status" value="1"/>
</dbReference>
<evidence type="ECO:0000313" key="8">
    <source>
        <dbReference type="EMBL" id="TBW35988.1"/>
    </source>
</evidence>
<evidence type="ECO:0000256" key="4">
    <source>
        <dbReference type="ARBA" id="ARBA00023004"/>
    </source>
</evidence>
<keyword evidence="9" id="KW-1185">Reference proteome</keyword>
<gene>
    <name evidence="8" type="ORF">EYW49_15300</name>
</gene>
<dbReference type="Pfam" id="PF02310">
    <property type="entry name" value="B12-binding"/>
    <property type="match status" value="1"/>
</dbReference>
<evidence type="ECO:0000313" key="9">
    <source>
        <dbReference type="Proteomes" id="UP000292781"/>
    </source>
</evidence>
<dbReference type="GO" id="GO:0046872">
    <property type="term" value="F:metal ion binding"/>
    <property type="evidence" value="ECO:0007669"/>
    <property type="project" value="UniProtKB-KW"/>
</dbReference>
<comment type="cofactor">
    <cofactor evidence="1">
        <name>[4Fe-4S] cluster</name>
        <dbReference type="ChEBI" id="CHEBI:49883"/>
    </cofactor>
</comment>
<dbReference type="InterPro" id="IPR023404">
    <property type="entry name" value="rSAM_horseshoe"/>
</dbReference>
<dbReference type="SUPFAM" id="SSF102114">
    <property type="entry name" value="Radical SAM enzymes"/>
    <property type="match status" value="1"/>
</dbReference>
<evidence type="ECO:0000259" key="7">
    <source>
        <dbReference type="PROSITE" id="PS51918"/>
    </source>
</evidence>
<organism evidence="8 9">
    <name type="scientific">Siculibacillus lacustris</name>
    <dbReference type="NCBI Taxonomy" id="1549641"/>
    <lineage>
        <taxon>Bacteria</taxon>
        <taxon>Pseudomonadati</taxon>
        <taxon>Pseudomonadota</taxon>
        <taxon>Alphaproteobacteria</taxon>
        <taxon>Hyphomicrobiales</taxon>
        <taxon>Ancalomicrobiaceae</taxon>
        <taxon>Siculibacillus</taxon>
    </lineage>
</organism>
<dbReference type="GO" id="GO:0031419">
    <property type="term" value="F:cobalamin binding"/>
    <property type="evidence" value="ECO:0007669"/>
    <property type="project" value="InterPro"/>
</dbReference>
<dbReference type="PANTHER" id="PTHR43409:SF3">
    <property type="entry name" value="HYPOTHETICAL METHYLTRANSFERASE"/>
    <property type="match status" value="1"/>
</dbReference>
<dbReference type="PROSITE" id="PS51918">
    <property type="entry name" value="RADICAL_SAM"/>
    <property type="match status" value="1"/>
</dbReference>
<dbReference type="InterPro" id="IPR051198">
    <property type="entry name" value="BchE-like"/>
</dbReference>
<dbReference type="SFLD" id="SFLDG01123">
    <property type="entry name" value="methyltransferase_(Class_B)"/>
    <property type="match status" value="1"/>
</dbReference>
<dbReference type="InterPro" id="IPR006158">
    <property type="entry name" value="Cobalamin-bd"/>
</dbReference>